<dbReference type="Pfam" id="PF00514">
    <property type="entry name" value="Arm"/>
    <property type="match status" value="6"/>
</dbReference>
<dbReference type="GO" id="GO:0006606">
    <property type="term" value="P:protein import into nucleus"/>
    <property type="evidence" value="ECO:0007669"/>
    <property type="project" value="InterPro"/>
</dbReference>
<dbReference type="STRING" id="244447.ENSCSEP00000015709"/>
<proteinExistence type="inferred from homology"/>
<evidence type="ECO:0000256" key="6">
    <source>
        <dbReference type="PROSITE-ProRule" id="PRU00259"/>
    </source>
</evidence>
<dbReference type="GO" id="GO:0061608">
    <property type="term" value="F:nuclear import signal receptor activity"/>
    <property type="evidence" value="ECO:0007669"/>
    <property type="project" value="InterPro"/>
</dbReference>
<dbReference type="AlphaFoldDB" id="A0A3P8VN82"/>
<dbReference type="InParanoid" id="A0A3P8VN82"/>
<comment type="similarity">
    <text evidence="1 5">Belongs to the importin alpha family.</text>
</comment>
<dbReference type="InterPro" id="IPR032413">
    <property type="entry name" value="Arm_3"/>
</dbReference>
<dbReference type="SMART" id="SM00185">
    <property type="entry name" value="ARM"/>
    <property type="match status" value="7"/>
</dbReference>
<feature type="repeat" description="ARM" evidence="6">
    <location>
        <begin position="161"/>
        <end position="203"/>
    </location>
</feature>
<name>A0A3P8VN82_CYNSE</name>
<dbReference type="Pfam" id="PF01749">
    <property type="entry name" value="IBB"/>
    <property type="match status" value="1"/>
</dbReference>
<keyword evidence="4 5" id="KW-0653">Protein transport</keyword>
<dbReference type="InterPro" id="IPR002652">
    <property type="entry name" value="Importin-a_IBB"/>
</dbReference>
<dbReference type="PANTHER" id="PTHR23316">
    <property type="entry name" value="IMPORTIN ALPHA"/>
    <property type="match status" value="1"/>
</dbReference>
<evidence type="ECO:0000313" key="8">
    <source>
        <dbReference type="Ensembl" id="ENSCSEP00000015709.1"/>
    </source>
</evidence>
<sequence length="512" mass="56398">MLSRMSAHSNIADRIANFKNNGKDSTEMRRRRSKVVVDLRKARKDDQILKRRNGCSHMEESICALQDGDLIEEHWCLEEIEAQIKSLNPYIQLQAMQVVRKVLSVASDPPVYSMVTAGFIPRFVGFLEQSKCPSLQFEAAWVLTNIASSSSFYTDVVVGAGAIPAFVSLLTSPHLDISEQAISALSKIAGEGSSYRDLVIKHGGLQSLLTLLAAPDLSVFTTDYLLNIVWTLTNLCRYKDPVLPLITVEHLLPGLSCLLHFDNKEILADTCWTVCLLTDGSNKTTELVLQAGLLPRLVELLACGDFDVVAPSLRAVGNIMAGTDKQAQCVLNAGALAIFPELLCHPKPHIQKEAAWTLSNLTACKDSHIQEVINAGLVPILVEILSKGDFKTQKEATWAIANYVSGGTVEQLSYLVKCNVLGPLLNLLSVKDSKMVLVILDALYNILHMAHKAGETKRLCLLFEELDGVAKIESLQFHDNEAVFRSAVIIIDRFFTEEVCTSNPNKKTNKNI</sequence>
<reference evidence="8 9" key="1">
    <citation type="journal article" date="2014" name="Nat. Genet.">
        <title>Whole-genome sequence of a flatfish provides insights into ZW sex chromosome evolution and adaptation to a benthic lifestyle.</title>
        <authorList>
            <person name="Chen S."/>
            <person name="Zhang G."/>
            <person name="Shao C."/>
            <person name="Huang Q."/>
            <person name="Liu G."/>
            <person name="Zhang P."/>
            <person name="Song W."/>
            <person name="An N."/>
            <person name="Chalopin D."/>
            <person name="Volff J.N."/>
            <person name="Hong Y."/>
            <person name="Li Q."/>
            <person name="Sha Z."/>
            <person name="Zhou H."/>
            <person name="Xie M."/>
            <person name="Yu Q."/>
            <person name="Liu Y."/>
            <person name="Xiang H."/>
            <person name="Wang N."/>
            <person name="Wu K."/>
            <person name="Yang C."/>
            <person name="Zhou Q."/>
            <person name="Liao X."/>
            <person name="Yang L."/>
            <person name="Hu Q."/>
            <person name="Zhang J."/>
            <person name="Meng L."/>
            <person name="Jin L."/>
            <person name="Tian Y."/>
            <person name="Lian J."/>
            <person name="Yang J."/>
            <person name="Miao G."/>
            <person name="Liu S."/>
            <person name="Liang Z."/>
            <person name="Yan F."/>
            <person name="Li Y."/>
            <person name="Sun B."/>
            <person name="Zhang H."/>
            <person name="Zhang J."/>
            <person name="Zhu Y."/>
            <person name="Du M."/>
            <person name="Zhao Y."/>
            <person name="Schartl M."/>
            <person name="Tang Q."/>
            <person name="Wang J."/>
        </authorList>
    </citation>
    <scope>NUCLEOTIDE SEQUENCE</scope>
</reference>
<reference evidence="8" key="3">
    <citation type="submission" date="2025-09" db="UniProtKB">
        <authorList>
            <consortium name="Ensembl"/>
        </authorList>
    </citation>
    <scope>IDENTIFICATION</scope>
</reference>
<evidence type="ECO:0000256" key="3">
    <source>
        <dbReference type="ARBA" id="ARBA00022737"/>
    </source>
</evidence>
<dbReference type="Pfam" id="PF16186">
    <property type="entry name" value="Arm_3"/>
    <property type="match status" value="1"/>
</dbReference>
<keyword evidence="2 5" id="KW-0813">Transport</keyword>
<dbReference type="PIRSF" id="PIRSF005673">
    <property type="entry name" value="Importin_alpha"/>
    <property type="match status" value="1"/>
</dbReference>
<dbReference type="Gene3D" id="1.25.10.10">
    <property type="entry name" value="Leucine-rich Repeat Variant"/>
    <property type="match status" value="1"/>
</dbReference>
<evidence type="ECO:0000313" key="9">
    <source>
        <dbReference type="Proteomes" id="UP000265120"/>
    </source>
</evidence>
<dbReference type="InterPro" id="IPR016024">
    <property type="entry name" value="ARM-type_fold"/>
</dbReference>
<dbReference type="Gene3D" id="1.20.5.690">
    <property type="entry name" value="Importin-alpha, importin-beta-binding domain"/>
    <property type="match status" value="1"/>
</dbReference>
<dbReference type="SUPFAM" id="SSF48371">
    <property type="entry name" value="ARM repeat"/>
    <property type="match status" value="1"/>
</dbReference>
<evidence type="ECO:0000259" key="7">
    <source>
        <dbReference type="PROSITE" id="PS51214"/>
    </source>
</evidence>
<dbReference type="Proteomes" id="UP000265120">
    <property type="component" value="Chromosome 9"/>
</dbReference>
<dbReference type="GeneTree" id="ENSGT01050000244891"/>
<dbReference type="InterPro" id="IPR024931">
    <property type="entry name" value="Importin_alpha"/>
</dbReference>
<dbReference type="PROSITE" id="PS51214">
    <property type="entry name" value="IBB"/>
    <property type="match status" value="1"/>
</dbReference>
<dbReference type="PROSITE" id="PS50176">
    <property type="entry name" value="ARM_REPEAT"/>
    <property type="match status" value="1"/>
</dbReference>
<evidence type="ECO:0000256" key="2">
    <source>
        <dbReference type="ARBA" id="ARBA00022448"/>
    </source>
</evidence>
<protein>
    <recommendedName>
        <fullName evidence="5">Importin subunit alpha</fullName>
    </recommendedName>
</protein>
<accession>A0A3P8VN82</accession>
<reference evidence="8" key="2">
    <citation type="submission" date="2025-08" db="UniProtKB">
        <authorList>
            <consortium name="Ensembl"/>
        </authorList>
    </citation>
    <scope>IDENTIFICATION</scope>
</reference>
<dbReference type="InterPro" id="IPR000225">
    <property type="entry name" value="Armadillo"/>
</dbReference>
<dbReference type="GO" id="GO:0005737">
    <property type="term" value="C:cytoplasm"/>
    <property type="evidence" value="ECO:0007669"/>
    <property type="project" value="InterPro"/>
</dbReference>
<feature type="domain" description="IBB" evidence="7">
    <location>
        <begin position="1"/>
        <end position="61"/>
    </location>
</feature>
<dbReference type="InterPro" id="IPR011989">
    <property type="entry name" value="ARM-like"/>
</dbReference>
<gene>
    <name evidence="8" type="primary">KPNA2</name>
</gene>
<organism evidence="8 9">
    <name type="scientific">Cynoglossus semilaevis</name>
    <name type="common">Tongue sole</name>
    <dbReference type="NCBI Taxonomy" id="244447"/>
    <lineage>
        <taxon>Eukaryota</taxon>
        <taxon>Metazoa</taxon>
        <taxon>Chordata</taxon>
        <taxon>Craniata</taxon>
        <taxon>Vertebrata</taxon>
        <taxon>Euteleostomi</taxon>
        <taxon>Actinopterygii</taxon>
        <taxon>Neopterygii</taxon>
        <taxon>Teleostei</taxon>
        <taxon>Neoteleostei</taxon>
        <taxon>Acanthomorphata</taxon>
        <taxon>Carangaria</taxon>
        <taxon>Pleuronectiformes</taxon>
        <taxon>Pleuronectoidei</taxon>
        <taxon>Cynoglossidae</taxon>
        <taxon>Cynoglossinae</taxon>
        <taxon>Cynoglossus</taxon>
    </lineage>
</organism>
<keyword evidence="3" id="KW-0677">Repeat</keyword>
<evidence type="ECO:0000256" key="5">
    <source>
        <dbReference type="PIRNR" id="PIRNR005673"/>
    </source>
</evidence>
<dbReference type="Ensembl" id="ENSCSET00000015903.1">
    <property type="protein sequence ID" value="ENSCSEP00000015709.1"/>
    <property type="gene ID" value="ENSCSEG00000010099.1"/>
</dbReference>
<evidence type="ECO:0000256" key="1">
    <source>
        <dbReference type="ARBA" id="ARBA00010394"/>
    </source>
</evidence>
<evidence type="ECO:0000256" key="4">
    <source>
        <dbReference type="ARBA" id="ARBA00022927"/>
    </source>
</evidence>
<dbReference type="FunFam" id="1.25.10.10:FF:000009">
    <property type="entry name" value="Importin subunit alpha"/>
    <property type="match status" value="1"/>
</dbReference>
<keyword evidence="9" id="KW-1185">Reference proteome</keyword>
<dbReference type="GO" id="GO:0005634">
    <property type="term" value="C:nucleus"/>
    <property type="evidence" value="ECO:0007669"/>
    <property type="project" value="UniProtKB-ARBA"/>
</dbReference>
<dbReference type="InterPro" id="IPR036975">
    <property type="entry name" value="Importin-a_IBB_sf"/>
</dbReference>